<name>A0A061RJ29_9CHLO</name>
<accession>A0A061RJ29</accession>
<evidence type="ECO:0000313" key="1">
    <source>
        <dbReference type="EMBL" id="JAC72967.1"/>
    </source>
</evidence>
<gene>
    <name evidence="1" type="ORF">TSPGSL018_30067</name>
</gene>
<protein>
    <submittedName>
        <fullName evidence="1">Uncharacterized protein</fullName>
    </submittedName>
</protein>
<dbReference type="EMBL" id="GBEZ01012975">
    <property type="protein sequence ID" value="JAC72967.1"/>
    <property type="molecule type" value="Transcribed_RNA"/>
</dbReference>
<sequence length="31" mass="3432">MASSTKFSPVEASRLLVPHNICFERALLNTV</sequence>
<reference evidence="1" key="1">
    <citation type="submission" date="2014-05" db="EMBL/GenBank/DDBJ databases">
        <title>The transcriptome of the halophilic microalga Tetraselmis sp. GSL018 isolated from the Great Salt Lake, Utah.</title>
        <authorList>
            <person name="Jinkerson R.E."/>
            <person name="D'Adamo S."/>
            <person name="Posewitz M.C."/>
        </authorList>
    </citation>
    <scope>NUCLEOTIDE SEQUENCE</scope>
    <source>
        <strain evidence="1">GSL018</strain>
    </source>
</reference>
<dbReference type="AlphaFoldDB" id="A0A061RJ29"/>
<proteinExistence type="predicted"/>
<organism evidence="1">
    <name type="scientific">Tetraselmis sp. GSL018</name>
    <dbReference type="NCBI Taxonomy" id="582737"/>
    <lineage>
        <taxon>Eukaryota</taxon>
        <taxon>Viridiplantae</taxon>
        <taxon>Chlorophyta</taxon>
        <taxon>core chlorophytes</taxon>
        <taxon>Chlorodendrophyceae</taxon>
        <taxon>Chlorodendrales</taxon>
        <taxon>Chlorodendraceae</taxon>
        <taxon>Tetraselmis</taxon>
    </lineage>
</organism>